<accession>A0ABW2PNU1</accession>
<feature type="domain" description="Phosphoribulokinase/uridine kinase" evidence="1">
    <location>
        <begin position="19"/>
        <end position="196"/>
    </location>
</feature>
<dbReference type="InterPro" id="IPR006083">
    <property type="entry name" value="PRK/URK"/>
</dbReference>
<dbReference type="InterPro" id="IPR027417">
    <property type="entry name" value="P-loop_NTPase"/>
</dbReference>
<dbReference type="SUPFAM" id="SSF52540">
    <property type="entry name" value="P-loop containing nucleoside triphosphate hydrolases"/>
    <property type="match status" value="1"/>
</dbReference>
<reference evidence="3" key="1">
    <citation type="journal article" date="2019" name="Int. J. Syst. Evol. Microbiol.">
        <title>The Global Catalogue of Microorganisms (GCM) 10K type strain sequencing project: providing services to taxonomists for standard genome sequencing and annotation.</title>
        <authorList>
            <consortium name="The Broad Institute Genomics Platform"/>
            <consortium name="The Broad Institute Genome Sequencing Center for Infectious Disease"/>
            <person name="Wu L."/>
            <person name="Ma J."/>
        </authorList>
    </citation>
    <scope>NUCLEOTIDE SEQUENCE [LARGE SCALE GENOMIC DNA]</scope>
    <source>
        <strain evidence="3">CCUG 55590</strain>
    </source>
</reference>
<dbReference type="GO" id="GO:0016301">
    <property type="term" value="F:kinase activity"/>
    <property type="evidence" value="ECO:0007669"/>
    <property type="project" value="UniProtKB-KW"/>
</dbReference>
<evidence type="ECO:0000313" key="2">
    <source>
        <dbReference type="EMBL" id="MFC7391121.1"/>
    </source>
</evidence>
<keyword evidence="2" id="KW-0418">Kinase</keyword>
<keyword evidence="3" id="KW-1185">Reference proteome</keyword>
<evidence type="ECO:0000259" key="1">
    <source>
        <dbReference type="Pfam" id="PF00485"/>
    </source>
</evidence>
<sequence>MERLIDEIEQRVRPGQRTLIAISGHGAAGKSTLAERLRERLGDVNLFHTDPYITDSQLRKQTLLTYEHDGIPHHYKMTACHPSAHHLLSLERDVRMIREGIGFYTIDVPYLERTWIDPEKPITIVEGMSVAFLDLTSFDQSIYLYTDGETEFRRRANRDIQERGMELDYLRASHDERRLQYELFMHPYRHHFQTIVNTSGDIIQIEKTAHEER</sequence>
<dbReference type="RefSeq" id="WP_214790826.1">
    <property type="nucleotide sequence ID" value="NZ_JANIEL010000140.1"/>
</dbReference>
<gene>
    <name evidence="2" type="ORF">ACFQO8_13350</name>
</gene>
<comment type="caution">
    <text evidence="2">The sequence shown here is derived from an EMBL/GenBank/DDBJ whole genome shotgun (WGS) entry which is preliminary data.</text>
</comment>
<protein>
    <submittedName>
        <fullName evidence="2">Uridine kinase</fullName>
    </submittedName>
</protein>
<dbReference type="Proteomes" id="UP001596439">
    <property type="component" value="Unassembled WGS sequence"/>
</dbReference>
<dbReference type="Pfam" id="PF00485">
    <property type="entry name" value="PRK"/>
    <property type="match status" value="1"/>
</dbReference>
<evidence type="ECO:0000313" key="3">
    <source>
        <dbReference type="Proteomes" id="UP001596439"/>
    </source>
</evidence>
<organism evidence="2 3">
    <name type="scientific">Exiguobacterium aestuarii</name>
    <dbReference type="NCBI Taxonomy" id="273527"/>
    <lineage>
        <taxon>Bacteria</taxon>
        <taxon>Bacillati</taxon>
        <taxon>Bacillota</taxon>
        <taxon>Bacilli</taxon>
        <taxon>Bacillales</taxon>
        <taxon>Bacillales Family XII. Incertae Sedis</taxon>
        <taxon>Exiguobacterium</taxon>
    </lineage>
</organism>
<keyword evidence="2" id="KW-0808">Transferase</keyword>
<dbReference type="EMBL" id="JBHTCE010000004">
    <property type="protein sequence ID" value="MFC7391121.1"/>
    <property type="molecule type" value="Genomic_DNA"/>
</dbReference>
<proteinExistence type="predicted"/>
<name>A0ABW2PNU1_9BACL</name>
<dbReference type="Gene3D" id="3.40.50.300">
    <property type="entry name" value="P-loop containing nucleotide triphosphate hydrolases"/>
    <property type="match status" value="1"/>
</dbReference>